<protein>
    <submittedName>
        <fullName evidence="2">Uncharacterized protein</fullName>
    </submittedName>
</protein>
<feature type="compositionally biased region" description="Polar residues" evidence="1">
    <location>
        <begin position="164"/>
        <end position="174"/>
    </location>
</feature>
<evidence type="ECO:0000313" key="2">
    <source>
        <dbReference type="EMBL" id="PVD35135.1"/>
    </source>
</evidence>
<feature type="compositionally biased region" description="Polar residues" evidence="1">
    <location>
        <begin position="608"/>
        <end position="619"/>
    </location>
</feature>
<dbReference type="EMBL" id="PZQS01000003">
    <property type="protein sequence ID" value="PVD35135.1"/>
    <property type="molecule type" value="Genomic_DNA"/>
</dbReference>
<dbReference type="AlphaFoldDB" id="A0A2T7PNZ4"/>
<evidence type="ECO:0000256" key="1">
    <source>
        <dbReference type="SAM" id="MobiDB-lite"/>
    </source>
</evidence>
<organism evidence="2 3">
    <name type="scientific">Pomacea canaliculata</name>
    <name type="common">Golden apple snail</name>
    <dbReference type="NCBI Taxonomy" id="400727"/>
    <lineage>
        <taxon>Eukaryota</taxon>
        <taxon>Metazoa</taxon>
        <taxon>Spiralia</taxon>
        <taxon>Lophotrochozoa</taxon>
        <taxon>Mollusca</taxon>
        <taxon>Gastropoda</taxon>
        <taxon>Caenogastropoda</taxon>
        <taxon>Architaenioglossa</taxon>
        <taxon>Ampullarioidea</taxon>
        <taxon>Ampullariidae</taxon>
        <taxon>Pomacea</taxon>
    </lineage>
</organism>
<name>A0A2T7PNZ4_POMCA</name>
<reference evidence="2 3" key="1">
    <citation type="submission" date="2018-04" db="EMBL/GenBank/DDBJ databases">
        <title>The genome of golden apple snail Pomacea canaliculata provides insight into stress tolerance and invasive adaptation.</title>
        <authorList>
            <person name="Liu C."/>
            <person name="Liu B."/>
            <person name="Ren Y."/>
            <person name="Zhang Y."/>
            <person name="Wang H."/>
            <person name="Li S."/>
            <person name="Jiang F."/>
            <person name="Yin L."/>
            <person name="Zhang G."/>
            <person name="Qian W."/>
            <person name="Fan W."/>
        </authorList>
    </citation>
    <scope>NUCLEOTIDE SEQUENCE [LARGE SCALE GENOMIC DNA]</scope>
    <source>
        <strain evidence="2">SZHN2017</strain>
        <tissue evidence="2">Muscle</tissue>
    </source>
</reference>
<feature type="region of interest" description="Disordered" evidence="1">
    <location>
        <begin position="164"/>
        <end position="189"/>
    </location>
</feature>
<dbReference type="Proteomes" id="UP000245119">
    <property type="component" value="Linkage Group LG3"/>
</dbReference>
<accession>A0A2T7PNZ4</accession>
<dbReference type="OrthoDB" id="6136825at2759"/>
<gene>
    <name evidence="2" type="ORF">C0Q70_06416</name>
</gene>
<feature type="compositionally biased region" description="Basic and acidic residues" evidence="1">
    <location>
        <begin position="588"/>
        <end position="599"/>
    </location>
</feature>
<sequence>MQSTSPPPPRPPPPSSSHYAVVSCMKSVWACTFVLCERDREGRDWMREEIKETEDGVLLLVSGVFNLSTPEVPAVINVTDAVISANDKTMETTAAGIARTESRLGTSESQVLTTEPRVVTKEPYTLTNEPHVMTSAITSEPLVVTSGHVMTNEPQVLTSQPHVMTSNAPVTTSEPRPMTNEPGATAAPVSTDAPVVMTTEPDVLTTRPQSTDVPSTEQTPEERTPVWTSCLPAAETDASQDNFVPLLMKQWCSNYNATITCLEQNLTTQAPSNPLDSFARLHFNGDVLRSRSEQLCRSFYDIRGQLECTRQRNETLVSLCQSRFAKGLQYVFAVQREKIADPRSVARVTLDTSGCLGAAMTGCDTNVKRDVLNYYAIFTNETCVANPSVALNFFHDRPPRREPEDVVIACAKLIAETLPRSAAPPKDASRVAQVIHGLRDNCRSFEARYNCYDEKLNQIRSPAFRDLWLMSTFSSKNAIKAQKEFCEAFEGGLVNSFTDQCYADAQPSLQECEMAYGEEIVSLQSQWLSRAIDDVGLRKAACNVSLTRATCLGRAFSHCGDRLGKTMETSERGSLPSICLTLLSPPPRESEHDRGDNRAPKAVPEQDGSISSGYSNVNDNSVTSDLGARESIARKQSGNNVSASQSAAGSSAVVMEISVTVLMFAFVLRGALLA</sequence>
<feature type="region of interest" description="Disordered" evidence="1">
    <location>
        <begin position="203"/>
        <end position="225"/>
    </location>
</feature>
<keyword evidence="3" id="KW-1185">Reference proteome</keyword>
<evidence type="ECO:0000313" key="3">
    <source>
        <dbReference type="Proteomes" id="UP000245119"/>
    </source>
</evidence>
<proteinExistence type="predicted"/>
<feature type="compositionally biased region" description="Polar residues" evidence="1">
    <location>
        <begin position="206"/>
        <end position="218"/>
    </location>
</feature>
<comment type="caution">
    <text evidence="2">The sequence shown here is derived from an EMBL/GenBank/DDBJ whole genome shotgun (WGS) entry which is preliminary data.</text>
</comment>
<feature type="region of interest" description="Disordered" evidence="1">
    <location>
        <begin position="583"/>
        <end position="619"/>
    </location>
</feature>